<organism evidence="1 2">
    <name type="scientific">Pseudobdellovibrio exovorus JSS</name>
    <dbReference type="NCBI Taxonomy" id="1184267"/>
    <lineage>
        <taxon>Bacteria</taxon>
        <taxon>Pseudomonadati</taxon>
        <taxon>Bdellovibrionota</taxon>
        <taxon>Bdellovibrionia</taxon>
        <taxon>Bdellovibrionales</taxon>
        <taxon>Pseudobdellovibrionaceae</taxon>
        <taxon>Pseudobdellovibrio</taxon>
    </lineage>
</organism>
<name>M4VMX8_9BACT</name>
<dbReference type="AlphaFoldDB" id="M4VMX8"/>
<dbReference type="PATRIC" id="fig|1184267.3.peg.225"/>
<evidence type="ECO:0000313" key="1">
    <source>
        <dbReference type="EMBL" id="AGH94444.1"/>
    </source>
</evidence>
<dbReference type="STRING" id="1184267.A11Q_224"/>
<proteinExistence type="predicted"/>
<dbReference type="EMBL" id="CP003537">
    <property type="protein sequence ID" value="AGH94444.1"/>
    <property type="molecule type" value="Genomic_DNA"/>
</dbReference>
<dbReference type="RefSeq" id="WP_015468934.1">
    <property type="nucleotide sequence ID" value="NC_020813.1"/>
</dbReference>
<gene>
    <name evidence="1" type="ORF">A11Q_224</name>
</gene>
<sequence length="206" mass="24266">MMNDNEYLNIMTFGVPTGTIKVESHPNEIIDVAPEIIAKIKARLNNKTLDEVYDLTDRVFDEVSLMREKNKLKKIFASKTELQDVFSSIKSIKSAREEMNFNEVNRELLSQYSFSFSSEKTVDEYDFYRYFLFDEKLNLKSKRVEQVRNQSEFSILYEDYLANHFEPIKMTKEAIYMSSSLLTLFKQRTLVSRLDEFLGIFYGAEI</sequence>
<dbReference type="Proteomes" id="UP000012040">
    <property type="component" value="Chromosome"/>
</dbReference>
<reference evidence="1 2" key="1">
    <citation type="journal article" date="2013" name="ISME J.">
        <title>By their genes ye shall know them: genomic signatures of predatory bacteria.</title>
        <authorList>
            <person name="Pasternak Z."/>
            <person name="Pietrokovski S."/>
            <person name="Rotem O."/>
            <person name="Gophna U."/>
            <person name="Lurie-Weinberger M.N."/>
            <person name="Jurkevitch E."/>
        </authorList>
    </citation>
    <scope>NUCLEOTIDE SEQUENCE [LARGE SCALE GENOMIC DNA]</scope>
    <source>
        <strain evidence="1 2">JSS</strain>
    </source>
</reference>
<protein>
    <submittedName>
        <fullName evidence="1">Uncharacterized protein</fullName>
    </submittedName>
</protein>
<keyword evidence="2" id="KW-1185">Reference proteome</keyword>
<dbReference type="KEGG" id="bex:A11Q_224"/>
<dbReference type="HOGENOM" id="CLU_1329783_0_0_7"/>
<accession>M4VMX8</accession>
<evidence type="ECO:0000313" key="2">
    <source>
        <dbReference type="Proteomes" id="UP000012040"/>
    </source>
</evidence>